<evidence type="ECO:0000313" key="6">
    <source>
        <dbReference type="EMBL" id="MEA5403244.1"/>
    </source>
</evidence>
<dbReference type="PANTHER" id="PTHR30408">
    <property type="entry name" value="TYPE-1 RESTRICTION ENZYME ECOKI SPECIFICITY PROTEIN"/>
    <property type="match status" value="1"/>
</dbReference>
<feature type="domain" description="Type I restriction modification DNA specificity" evidence="5">
    <location>
        <begin position="216"/>
        <end position="387"/>
    </location>
</feature>
<proteinExistence type="inferred from homology"/>
<dbReference type="InterPro" id="IPR052021">
    <property type="entry name" value="Type-I_RS_S_subunit"/>
</dbReference>
<keyword evidence="3" id="KW-0238">DNA-binding</keyword>
<dbReference type="Proteomes" id="UP001303899">
    <property type="component" value="Unassembled WGS sequence"/>
</dbReference>
<dbReference type="Gene3D" id="1.10.287.1120">
    <property type="entry name" value="Bipartite methylase S protein"/>
    <property type="match status" value="1"/>
</dbReference>
<keyword evidence="6" id="KW-0255">Endonuclease</keyword>
<evidence type="ECO:0000256" key="1">
    <source>
        <dbReference type="ARBA" id="ARBA00010923"/>
    </source>
</evidence>
<evidence type="ECO:0000256" key="2">
    <source>
        <dbReference type="ARBA" id="ARBA00022747"/>
    </source>
</evidence>
<sequence length="408" mass="45970">MNNTVVHTYKQTEIGIIPEDWEIGNMLTNSTLKARIGWQGLTTSEYLKIGNFYLVTGTDFFDGKIKWETCHFVEEIRYTQDRNIQLRDNDILVTKDGTIGKVAFVDKLTLPATLNSGVFVIRPKNNAYLPHFLFYILKSFYFDNFLNQLVAGSTIQHLYQKDFVTFNFVIPPLAEQTAIATALSDADALIGSLETLIAKKRNIKQGAMQQLLQPKESWEVKTLGEIANVVGGGTPSTFVSSYWNGTINWFTPTEIGDKKYIYESLRKITKEGFINCSGKMLPKGTVLLTARASIGDIGILMNEACTNQGFQSLIAKDGYNNEFIYYLLTTLKNVLLQNASGSTFLEISPNKIKQIEVSVPNINEQIYIAKILGDMDSQIQSLETKLEKYRNIKQGMMQNLLTGKIRLI</sequence>
<dbReference type="PANTHER" id="PTHR30408:SF13">
    <property type="entry name" value="TYPE I RESTRICTION ENZYME HINDI SPECIFICITY SUBUNIT"/>
    <property type="match status" value="1"/>
</dbReference>
<gene>
    <name evidence="6" type="ORF">VB776_09985</name>
</gene>
<dbReference type="CDD" id="cd17273">
    <property type="entry name" value="RMtype1_S_EcoJA69PI-TRD1-CR1_like"/>
    <property type="match status" value="1"/>
</dbReference>
<dbReference type="GO" id="GO:0004519">
    <property type="term" value="F:endonuclease activity"/>
    <property type="evidence" value="ECO:0007669"/>
    <property type="project" value="UniProtKB-KW"/>
</dbReference>
<keyword evidence="6" id="KW-0540">Nuclease</keyword>
<dbReference type="Gene3D" id="3.90.220.20">
    <property type="entry name" value="DNA methylase specificity domains"/>
    <property type="match status" value="2"/>
</dbReference>
<dbReference type="RefSeq" id="WP_323328562.1">
    <property type="nucleotide sequence ID" value="NZ_JAYGIL010000010.1"/>
</dbReference>
<reference evidence="6 7" key="1">
    <citation type="submission" date="2023-12" db="EMBL/GenBank/DDBJ databases">
        <title>Novel species of the genus Arcicella isolated from rivers.</title>
        <authorList>
            <person name="Lu H."/>
        </authorList>
    </citation>
    <scope>NUCLEOTIDE SEQUENCE [LARGE SCALE GENOMIC DNA]</scope>
    <source>
        <strain evidence="6 7">DC2W</strain>
    </source>
</reference>
<keyword evidence="2" id="KW-0680">Restriction system</keyword>
<dbReference type="InterPro" id="IPR044946">
    <property type="entry name" value="Restrct_endonuc_typeI_TRD_sf"/>
</dbReference>
<evidence type="ECO:0000259" key="5">
    <source>
        <dbReference type="Pfam" id="PF01420"/>
    </source>
</evidence>
<comment type="caution">
    <text evidence="6">The sequence shown here is derived from an EMBL/GenBank/DDBJ whole genome shotgun (WGS) entry which is preliminary data.</text>
</comment>
<protein>
    <submittedName>
        <fullName evidence="6">Restriction endonuclease subunit S</fullName>
        <ecNumber evidence="6">3.1.21.-</ecNumber>
    </submittedName>
</protein>
<dbReference type="InterPro" id="IPR000055">
    <property type="entry name" value="Restrct_endonuc_typeI_TRD"/>
</dbReference>
<evidence type="ECO:0000256" key="4">
    <source>
        <dbReference type="SAM" id="Coils"/>
    </source>
</evidence>
<keyword evidence="6" id="KW-0378">Hydrolase</keyword>
<dbReference type="SUPFAM" id="SSF116734">
    <property type="entry name" value="DNA methylase specificity domain"/>
    <property type="match status" value="2"/>
</dbReference>
<dbReference type="GO" id="GO:0016787">
    <property type="term" value="F:hydrolase activity"/>
    <property type="evidence" value="ECO:0007669"/>
    <property type="project" value="UniProtKB-KW"/>
</dbReference>
<keyword evidence="4" id="KW-0175">Coiled coil</keyword>
<comment type="similarity">
    <text evidence="1">Belongs to the type-I restriction system S methylase family.</text>
</comment>
<dbReference type="Pfam" id="PF01420">
    <property type="entry name" value="Methylase_S"/>
    <property type="match status" value="2"/>
</dbReference>
<dbReference type="EC" id="3.1.21.-" evidence="6"/>
<dbReference type="EMBL" id="JAYGIL010000010">
    <property type="protein sequence ID" value="MEA5403244.1"/>
    <property type="molecule type" value="Genomic_DNA"/>
</dbReference>
<feature type="coiled-coil region" evidence="4">
    <location>
        <begin position="372"/>
        <end position="399"/>
    </location>
</feature>
<keyword evidence="7" id="KW-1185">Reference proteome</keyword>
<evidence type="ECO:0000256" key="3">
    <source>
        <dbReference type="ARBA" id="ARBA00023125"/>
    </source>
</evidence>
<name>A0ABU5S432_9BACT</name>
<feature type="domain" description="Type I restriction modification DNA specificity" evidence="5">
    <location>
        <begin position="83"/>
        <end position="197"/>
    </location>
</feature>
<accession>A0ABU5S432</accession>
<evidence type="ECO:0000313" key="7">
    <source>
        <dbReference type="Proteomes" id="UP001303899"/>
    </source>
</evidence>
<organism evidence="6 7">
    <name type="scientific">Arcicella gelida</name>
    <dbReference type="NCBI Taxonomy" id="2984195"/>
    <lineage>
        <taxon>Bacteria</taxon>
        <taxon>Pseudomonadati</taxon>
        <taxon>Bacteroidota</taxon>
        <taxon>Cytophagia</taxon>
        <taxon>Cytophagales</taxon>
        <taxon>Flectobacillaceae</taxon>
        <taxon>Arcicella</taxon>
    </lineage>
</organism>